<dbReference type="PANTHER" id="PTHR11811">
    <property type="entry name" value="6-PHOSPHOGLUCONATE DEHYDROGENASE"/>
    <property type="match status" value="1"/>
</dbReference>
<dbReference type="GO" id="GO:0050661">
    <property type="term" value="F:NADP binding"/>
    <property type="evidence" value="ECO:0007669"/>
    <property type="project" value="InterPro"/>
</dbReference>
<dbReference type="NCBIfam" id="TIGR00872">
    <property type="entry name" value="gnd_rel"/>
    <property type="match status" value="1"/>
</dbReference>
<gene>
    <name evidence="6" type="primary">gnd</name>
    <name evidence="6" type="ORF">DW084_01620</name>
    <name evidence="5" type="ORF">GFU50_14640</name>
</gene>
<dbReference type="RefSeq" id="WP_005228429.1">
    <property type="nucleotide sequence ID" value="NZ_CABGIF010000006.1"/>
</dbReference>
<keyword evidence="2" id="KW-0560">Oxidoreductase</keyword>
<evidence type="ECO:0000313" key="6">
    <source>
        <dbReference type="EMBL" id="RHK07858.1"/>
    </source>
</evidence>
<feature type="domain" description="6-phosphogluconate dehydrogenase C-terminal" evidence="4">
    <location>
        <begin position="167"/>
        <end position="299"/>
    </location>
</feature>
<organism evidence="6 7">
    <name type="scientific">Enterococcus casseliflavus</name>
    <name type="common">Enterococcus flavescens</name>
    <dbReference type="NCBI Taxonomy" id="37734"/>
    <lineage>
        <taxon>Bacteria</taxon>
        <taxon>Bacillati</taxon>
        <taxon>Bacillota</taxon>
        <taxon>Bacilli</taxon>
        <taxon>Lactobacillales</taxon>
        <taxon>Enterococcaceae</taxon>
        <taxon>Enterococcus</taxon>
    </lineage>
</organism>
<dbReference type="SUPFAM" id="SSF48179">
    <property type="entry name" value="6-phosphogluconate dehydrogenase C-terminal domain-like"/>
    <property type="match status" value="1"/>
</dbReference>
<dbReference type="PRINTS" id="PR00076">
    <property type="entry name" value="6PGDHDRGNASE"/>
</dbReference>
<dbReference type="SUPFAM" id="SSF51735">
    <property type="entry name" value="NAD(P)-binding Rossmann-fold domains"/>
    <property type="match status" value="1"/>
</dbReference>
<dbReference type="InterPro" id="IPR006183">
    <property type="entry name" value="Pgluconate_DH"/>
</dbReference>
<dbReference type="InterPro" id="IPR013328">
    <property type="entry name" value="6PGD_dom2"/>
</dbReference>
<proteinExistence type="inferred from homology"/>
<dbReference type="EMBL" id="CP046123">
    <property type="protein sequence ID" value="QGN30679.1"/>
    <property type="molecule type" value="Genomic_DNA"/>
</dbReference>
<dbReference type="InterPro" id="IPR008927">
    <property type="entry name" value="6-PGluconate_DH-like_C_sf"/>
</dbReference>
<dbReference type="AlphaFoldDB" id="A0A415EX67"/>
<reference evidence="6 7" key="1">
    <citation type="submission" date="2018-08" db="EMBL/GenBank/DDBJ databases">
        <title>A genome reference for cultivated species of the human gut microbiota.</title>
        <authorList>
            <person name="Zou Y."/>
            <person name="Xue W."/>
            <person name="Luo G."/>
        </authorList>
    </citation>
    <scope>NUCLEOTIDE SEQUENCE [LARGE SCALE GENOMIC DNA]</scope>
    <source>
        <strain evidence="6 7">AF48-16</strain>
    </source>
</reference>
<evidence type="ECO:0000256" key="3">
    <source>
        <dbReference type="ARBA" id="ARBA00023064"/>
    </source>
</evidence>
<dbReference type="SMART" id="SM01350">
    <property type="entry name" value="6PGD"/>
    <property type="match status" value="1"/>
</dbReference>
<name>A0A415EX67_ENTCA</name>
<reference evidence="5 8" key="2">
    <citation type="submission" date="2019-11" db="EMBL/GenBank/DDBJ databases">
        <title>Detection and genome characteristic of a blood enterococcus casselifavus isolate from Zhengzhou,china.</title>
        <authorList>
            <person name="Wen P."/>
        </authorList>
    </citation>
    <scope>NUCLEOTIDE SEQUENCE [LARGE SCALE GENOMIC DNA]</scope>
    <source>
        <strain evidence="5 8">EC291</strain>
    </source>
</reference>
<dbReference type="Proteomes" id="UP000286288">
    <property type="component" value="Unassembled WGS sequence"/>
</dbReference>
<evidence type="ECO:0000313" key="5">
    <source>
        <dbReference type="EMBL" id="QGN30679.1"/>
    </source>
</evidence>
<dbReference type="Pfam" id="PF03446">
    <property type="entry name" value="NAD_binding_2"/>
    <property type="match status" value="1"/>
</dbReference>
<sequence length="299" mass="32461">MEIGIIGLGKMGLNLALNLKDQGYQVKGLDLSIHAQKTAQEAGITLYQTLADLTNSFSGRRVLWLMLPAGTVTEGILEELWPLVSAKDIVIEGGNSNYKDSIRRAAWFKEKEVHYFDCGTSGGVSGARKDACLMIGGNEIAFSEVESLFADVAVLGGYLYAGESGSGHFLKMVHNGIEYGMMQAIGEGFQLIEQSAYDFDLASVAEVWNHGSVIRSWLMEIAAAQFNESPKLEEYRGVVAASGEARWTVETALEMNVAVPTIAMSLFMRNLSQEEDSFSAKVVSALRNGFGGHEIVAKE</sequence>
<dbReference type="Proteomes" id="UP000422837">
    <property type="component" value="Chromosome"/>
</dbReference>
<evidence type="ECO:0000256" key="2">
    <source>
        <dbReference type="ARBA" id="ARBA00023002"/>
    </source>
</evidence>
<dbReference type="InterPro" id="IPR036291">
    <property type="entry name" value="NAD(P)-bd_dom_sf"/>
</dbReference>
<comment type="similarity">
    <text evidence="1">Belongs to the 6-phosphogluconate dehydrogenase family.</text>
</comment>
<evidence type="ECO:0000313" key="8">
    <source>
        <dbReference type="Proteomes" id="UP000422837"/>
    </source>
</evidence>
<dbReference type="EMBL" id="QRMZ01000002">
    <property type="protein sequence ID" value="RHK07858.1"/>
    <property type="molecule type" value="Genomic_DNA"/>
</dbReference>
<dbReference type="Pfam" id="PF00393">
    <property type="entry name" value="6PGD"/>
    <property type="match status" value="1"/>
</dbReference>
<evidence type="ECO:0000256" key="1">
    <source>
        <dbReference type="ARBA" id="ARBA00008419"/>
    </source>
</evidence>
<keyword evidence="3" id="KW-0311">Gluconate utilization</keyword>
<dbReference type="NCBIfam" id="NF007161">
    <property type="entry name" value="PRK09599.1"/>
    <property type="match status" value="1"/>
</dbReference>
<protein>
    <submittedName>
        <fullName evidence="6">Decarboxylating 6-phosphogluconate dehydrogenase</fullName>
    </submittedName>
</protein>
<accession>A0A415EX67</accession>
<dbReference type="Gene3D" id="3.40.50.720">
    <property type="entry name" value="NAD(P)-binding Rossmann-like Domain"/>
    <property type="match status" value="1"/>
</dbReference>
<dbReference type="GO" id="GO:0004616">
    <property type="term" value="F:phosphogluconate dehydrogenase (decarboxylating) activity"/>
    <property type="evidence" value="ECO:0007669"/>
    <property type="project" value="InterPro"/>
</dbReference>
<dbReference type="InterPro" id="IPR006114">
    <property type="entry name" value="6PGDH_C"/>
</dbReference>
<dbReference type="GO" id="GO:0019521">
    <property type="term" value="P:D-gluconate metabolic process"/>
    <property type="evidence" value="ECO:0007669"/>
    <property type="project" value="UniProtKB-KW"/>
</dbReference>
<dbReference type="InterPro" id="IPR006115">
    <property type="entry name" value="6PGDH_NADP-bd"/>
</dbReference>
<dbReference type="Gene3D" id="1.10.1040.10">
    <property type="entry name" value="N-(1-d-carboxylethyl)-l-norvaline Dehydrogenase, domain 2"/>
    <property type="match status" value="1"/>
</dbReference>
<evidence type="ECO:0000259" key="4">
    <source>
        <dbReference type="SMART" id="SM01350"/>
    </source>
</evidence>
<evidence type="ECO:0000313" key="7">
    <source>
        <dbReference type="Proteomes" id="UP000286288"/>
    </source>
</evidence>
<dbReference type="GO" id="GO:0006098">
    <property type="term" value="P:pentose-phosphate shunt"/>
    <property type="evidence" value="ECO:0007669"/>
    <property type="project" value="InterPro"/>
</dbReference>
<dbReference type="InterPro" id="IPR004849">
    <property type="entry name" value="6DGDH_YqeC"/>
</dbReference>